<keyword evidence="1" id="KW-0805">Transcription regulation</keyword>
<dbReference type="Gene3D" id="1.10.10.60">
    <property type="entry name" value="Homeodomain-like"/>
    <property type="match status" value="1"/>
</dbReference>
<dbReference type="PROSITE" id="PS50977">
    <property type="entry name" value="HTH_TETR_2"/>
    <property type="match status" value="1"/>
</dbReference>
<dbReference type="PRINTS" id="PR00455">
    <property type="entry name" value="HTHTETR"/>
</dbReference>
<keyword evidence="3" id="KW-0804">Transcription</keyword>
<feature type="DNA-binding region" description="H-T-H motif" evidence="4">
    <location>
        <begin position="38"/>
        <end position="57"/>
    </location>
</feature>
<dbReference type="Gene3D" id="1.10.357.10">
    <property type="entry name" value="Tetracycline Repressor, domain 2"/>
    <property type="match status" value="1"/>
</dbReference>
<dbReference type="KEGG" id="pnd:Pla175_04010"/>
<dbReference type="SUPFAM" id="SSF48498">
    <property type="entry name" value="Tetracyclin repressor-like, C-terminal domain"/>
    <property type="match status" value="1"/>
</dbReference>
<protein>
    <submittedName>
        <fullName evidence="6">Fatty acid metabolism regulator protein</fullName>
    </submittedName>
</protein>
<keyword evidence="7" id="KW-1185">Reference proteome</keyword>
<gene>
    <name evidence="6" type="primary">fadR</name>
    <name evidence="6" type="ORF">Pla175_04010</name>
</gene>
<evidence type="ECO:0000256" key="4">
    <source>
        <dbReference type="PROSITE-ProRule" id="PRU00335"/>
    </source>
</evidence>
<dbReference type="PANTHER" id="PTHR30055">
    <property type="entry name" value="HTH-TYPE TRANSCRIPTIONAL REGULATOR RUTR"/>
    <property type="match status" value="1"/>
</dbReference>
<dbReference type="RefSeq" id="WP_145280832.1">
    <property type="nucleotide sequence ID" value="NZ_CP036291.1"/>
</dbReference>
<evidence type="ECO:0000256" key="1">
    <source>
        <dbReference type="ARBA" id="ARBA00023015"/>
    </source>
</evidence>
<dbReference type="OrthoDB" id="268339at2"/>
<dbReference type="EMBL" id="CP036291">
    <property type="protein sequence ID" value="QDU87046.1"/>
    <property type="molecule type" value="Genomic_DNA"/>
</dbReference>
<dbReference type="InterPro" id="IPR001647">
    <property type="entry name" value="HTH_TetR"/>
</dbReference>
<evidence type="ECO:0000313" key="7">
    <source>
        <dbReference type="Proteomes" id="UP000317429"/>
    </source>
</evidence>
<dbReference type="GO" id="GO:0003700">
    <property type="term" value="F:DNA-binding transcription factor activity"/>
    <property type="evidence" value="ECO:0007669"/>
    <property type="project" value="TreeGrafter"/>
</dbReference>
<evidence type="ECO:0000259" key="5">
    <source>
        <dbReference type="PROSITE" id="PS50977"/>
    </source>
</evidence>
<reference evidence="6 7" key="1">
    <citation type="submission" date="2019-02" db="EMBL/GenBank/DDBJ databases">
        <title>Deep-cultivation of Planctomycetes and their phenomic and genomic characterization uncovers novel biology.</title>
        <authorList>
            <person name="Wiegand S."/>
            <person name="Jogler M."/>
            <person name="Boedeker C."/>
            <person name="Pinto D."/>
            <person name="Vollmers J."/>
            <person name="Rivas-Marin E."/>
            <person name="Kohn T."/>
            <person name="Peeters S.H."/>
            <person name="Heuer A."/>
            <person name="Rast P."/>
            <person name="Oberbeckmann S."/>
            <person name="Bunk B."/>
            <person name="Jeske O."/>
            <person name="Meyerdierks A."/>
            <person name="Storesund J.E."/>
            <person name="Kallscheuer N."/>
            <person name="Luecker S."/>
            <person name="Lage O.M."/>
            <person name="Pohl T."/>
            <person name="Merkel B.J."/>
            <person name="Hornburger P."/>
            <person name="Mueller R.-W."/>
            <person name="Bruemmer F."/>
            <person name="Labrenz M."/>
            <person name="Spormann A.M."/>
            <person name="Op den Camp H."/>
            <person name="Overmann J."/>
            <person name="Amann R."/>
            <person name="Jetten M.S.M."/>
            <person name="Mascher T."/>
            <person name="Medema M.H."/>
            <person name="Devos D.P."/>
            <person name="Kaster A.-K."/>
            <person name="Ovreas L."/>
            <person name="Rohde M."/>
            <person name="Galperin M.Y."/>
            <person name="Jogler C."/>
        </authorList>
    </citation>
    <scope>NUCLEOTIDE SEQUENCE [LARGE SCALE GENOMIC DNA]</scope>
    <source>
        <strain evidence="6 7">Pla175</strain>
    </source>
</reference>
<dbReference type="FunFam" id="1.10.10.60:FF:000141">
    <property type="entry name" value="TetR family transcriptional regulator"/>
    <property type="match status" value="1"/>
</dbReference>
<evidence type="ECO:0000256" key="2">
    <source>
        <dbReference type="ARBA" id="ARBA00023125"/>
    </source>
</evidence>
<dbReference type="AlphaFoldDB" id="A0A518D6H0"/>
<dbReference type="Pfam" id="PF00440">
    <property type="entry name" value="TetR_N"/>
    <property type="match status" value="1"/>
</dbReference>
<dbReference type="InterPro" id="IPR036271">
    <property type="entry name" value="Tet_transcr_reg_TetR-rel_C_sf"/>
</dbReference>
<dbReference type="InterPro" id="IPR009057">
    <property type="entry name" value="Homeodomain-like_sf"/>
</dbReference>
<dbReference type="SUPFAM" id="SSF46689">
    <property type="entry name" value="Homeodomain-like"/>
    <property type="match status" value="1"/>
</dbReference>
<dbReference type="InterPro" id="IPR050109">
    <property type="entry name" value="HTH-type_TetR-like_transc_reg"/>
</dbReference>
<sequence length="209" mass="22982">MSRGETSKPRTRRKDARPGEIVEAAMQEFAEQGFAGARIERIARRAGVAKGTVYLYFKTKDELFEAAVRENISPMFARLGALAEAHPGTAAELLTQVIHNAYAELVDKPQRRVILRVLIAEGARFPRLTAFYHQEIITGAVGLLEAIVRRGVATGEFDQTLALATPQVVMGPALMAIVWKLTFDEVAPLDLKAFAAAHCDLVLNGLRKR</sequence>
<dbReference type="PANTHER" id="PTHR30055:SF223">
    <property type="entry name" value="HTH-TYPE TRANSCRIPTIONAL REGULATOR UIDR"/>
    <property type="match status" value="1"/>
</dbReference>
<name>A0A518D6H0_9BACT</name>
<evidence type="ECO:0000256" key="3">
    <source>
        <dbReference type="ARBA" id="ARBA00023163"/>
    </source>
</evidence>
<dbReference type="Proteomes" id="UP000317429">
    <property type="component" value="Chromosome"/>
</dbReference>
<keyword evidence="2 4" id="KW-0238">DNA-binding</keyword>
<dbReference type="GO" id="GO:0000976">
    <property type="term" value="F:transcription cis-regulatory region binding"/>
    <property type="evidence" value="ECO:0007669"/>
    <property type="project" value="TreeGrafter"/>
</dbReference>
<feature type="domain" description="HTH tetR-type" evidence="5">
    <location>
        <begin position="15"/>
        <end position="75"/>
    </location>
</feature>
<accession>A0A518D6H0</accession>
<proteinExistence type="predicted"/>
<evidence type="ECO:0000313" key="6">
    <source>
        <dbReference type="EMBL" id="QDU87046.1"/>
    </source>
</evidence>
<organism evidence="6 7">
    <name type="scientific">Pirellulimonas nuda</name>
    <dbReference type="NCBI Taxonomy" id="2528009"/>
    <lineage>
        <taxon>Bacteria</taxon>
        <taxon>Pseudomonadati</taxon>
        <taxon>Planctomycetota</taxon>
        <taxon>Planctomycetia</taxon>
        <taxon>Pirellulales</taxon>
        <taxon>Lacipirellulaceae</taxon>
        <taxon>Pirellulimonas</taxon>
    </lineage>
</organism>